<comment type="caution">
    <text evidence="1">The sequence shown here is derived from an EMBL/GenBank/DDBJ whole genome shotgun (WGS) entry which is preliminary data.</text>
</comment>
<dbReference type="RefSeq" id="WP_202855131.1">
    <property type="nucleotide sequence ID" value="NZ_JAEUGD010000016.1"/>
</dbReference>
<evidence type="ECO:0000313" key="1">
    <source>
        <dbReference type="EMBL" id="MBL6445590.1"/>
    </source>
</evidence>
<proteinExistence type="predicted"/>
<dbReference type="Proteomes" id="UP000614216">
    <property type="component" value="Unassembled WGS sequence"/>
</dbReference>
<name>A0A937FWD3_9BACT</name>
<dbReference type="AlphaFoldDB" id="A0A937FWD3"/>
<dbReference type="EMBL" id="JAEUGD010000016">
    <property type="protein sequence ID" value="MBL6445590.1"/>
    <property type="molecule type" value="Genomic_DNA"/>
</dbReference>
<reference evidence="1" key="1">
    <citation type="submission" date="2021-01" db="EMBL/GenBank/DDBJ databases">
        <title>Fulvivirga kasyanovii gen. nov., sp nov., a novel member of the phylum Bacteroidetes isolated from seawater in a mussel farm.</title>
        <authorList>
            <person name="Zhao L.-H."/>
            <person name="Wang Z.-J."/>
        </authorList>
    </citation>
    <scope>NUCLEOTIDE SEQUENCE</scope>
    <source>
        <strain evidence="1">29W222</strain>
    </source>
</reference>
<evidence type="ECO:0000313" key="2">
    <source>
        <dbReference type="Proteomes" id="UP000614216"/>
    </source>
</evidence>
<sequence length="124" mass="14614">MELEELLVNKLINKSIYHPIYGEIGEINGFQKHQDQKYIIFKERSVANLTEEQDVLRAIPSKLFYLHLKTNELRVNFGPQWISDAPKFTQEELDKDPEKVLSKINEYYKNNSLWQGSSSIKNQK</sequence>
<keyword evidence="2" id="KW-1185">Reference proteome</keyword>
<gene>
    <name evidence="1" type="ORF">JMN32_04675</name>
</gene>
<organism evidence="1 2">
    <name type="scientific">Fulvivirga marina</name>
    <dbReference type="NCBI Taxonomy" id="2494733"/>
    <lineage>
        <taxon>Bacteria</taxon>
        <taxon>Pseudomonadati</taxon>
        <taxon>Bacteroidota</taxon>
        <taxon>Cytophagia</taxon>
        <taxon>Cytophagales</taxon>
        <taxon>Fulvivirgaceae</taxon>
        <taxon>Fulvivirga</taxon>
    </lineage>
</organism>
<protein>
    <submittedName>
        <fullName evidence="1">Uncharacterized protein</fullName>
    </submittedName>
</protein>
<accession>A0A937FWD3</accession>